<organism evidence="4">
    <name type="scientific">freshwater metagenome</name>
    <dbReference type="NCBI Taxonomy" id="449393"/>
    <lineage>
        <taxon>unclassified sequences</taxon>
        <taxon>metagenomes</taxon>
        <taxon>ecological metagenomes</taxon>
    </lineage>
</organism>
<gene>
    <name evidence="2" type="ORF">UFOPK2754_03435</name>
    <name evidence="3" type="ORF">UFOPK3139_03170</name>
    <name evidence="4" type="ORF">UFOPK3543_01861</name>
    <name evidence="5" type="ORF">UFOPK3967_02686</name>
</gene>
<dbReference type="GO" id="GO:0004540">
    <property type="term" value="F:RNA nuclease activity"/>
    <property type="evidence" value="ECO:0007669"/>
    <property type="project" value="InterPro"/>
</dbReference>
<dbReference type="InterPro" id="IPR012340">
    <property type="entry name" value="NA-bd_OB-fold"/>
</dbReference>
<protein>
    <submittedName>
        <fullName evidence="4">Unannotated protein</fullName>
    </submittedName>
</protein>
<proteinExistence type="predicted"/>
<dbReference type="EMBL" id="CAFBMH010000073">
    <property type="protein sequence ID" value="CAB4916795.1"/>
    <property type="molecule type" value="Genomic_DNA"/>
</dbReference>
<dbReference type="PANTHER" id="PTHR23355:SF9">
    <property type="entry name" value="DIS3-LIKE EXONUCLEASE 2"/>
    <property type="match status" value="1"/>
</dbReference>
<dbReference type="Pfam" id="PF18614">
    <property type="entry name" value="RNase_II_C_S1"/>
    <property type="match status" value="1"/>
</dbReference>
<dbReference type="GO" id="GO:0003723">
    <property type="term" value="F:RNA binding"/>
    <property type="evidence" value="ECO:0007669"/>
    <property type="project" value="InterPro"/>
</dbReference>
<dbReference type="InterPro" id="IPR050180">
    <property type="entry name" value="RNR_Ribonuclease"/>
</dbReference>
<dbReference type="InterPro" id="IPR001900">
    <property type="entry name" value="RNase_II/R"/>
</dbReference>
<feature type="domain" description="RNB" evidence="1">
    <location>
        <begin position="54"/>
        <end position="371"/>
    </location>
</feature>
<evidence type="ECO:0000313" key="4">
    <source>
        <dbReference type="EMBL" id="CAB4916795.1"/>
    </source>
</evidence>
<dbReference type="EMBL" id="CAEZYR010000245">
    <property type="protein sequence ID" value="CAB4777032.1"/>
    <property type="molecule type" value="Genomic_DNA"/>
</dbReference>
<dbReference type="PANTHER" id="PTHR23355">
    <property type="entry name" value="RIBONUCLEASE"/>
    <property type="match status" value="1"/>
</dbReference>
<accession>A0A6J7HK34</accession>
<evidence type="ECO:0000259" key="1">
    <source>
        <dbReference type="SMART" id="SM00955"/>
    </source>
</evidence>
<evidence type="ECO:0000313" key="3">
    <source>
        <dbReference type="EMBL" id="CAB4836726.1"/>
    </source>
</evidence>
<reference evidence="4" key="1">
    <citation type="submission" date="2020-05" db="EMBL/GenBank/DDBJ databases">
        <authorList>
            <person name="Chiriac C."/>
            <person name="Salcher M."/>
            <person name="Ghai R."/>
            <person name="Kavagutti S V."/>
        </authorList>
    </citation>
    <scope>NUCLEOTIDE SEQUENCE</scope>
</reference>
<dbReference type="EMBL" id="CAFBOS010000225">
    <property type="protein sequence ID" value="CAB5019779.1"/>
    <property type="molecule type" value="Genomic_DNA"/>
</dbReference>
<sequence>MPSSRLVYALADAAVAEGLQAIRHELHIADGFDPMVLASAADAATRRFESETDRIDATEIPFVTIDPAGSTDLDQAYHAERTPTGYRVHYAIADVAAFVSLDSPVAAEALARGVTLYAPDRRAPLYPPAIGEDAASLLPGRARPALMWTIAVATDGELGEARVERALITSREQLSYDEAQARIDAATAAEPLMLLREIGLARLAQEVVRGAVSLALPEQQLDRVDGGYKLRFRATQPVEQWNAQISLLTGIAAAGIMVRGQVGLLRTLPEPTDDTVATLRRAARALRIDWPASMTYAERIRSLDPTDPRQGALMHQAARLFRGAGYVAFDGKVPPQATHSAIASVYAHVTAPLRRIGDRYANEVVVALCAGRPVPGDVRTALPALPGALGRGQQRQGALDRAAIDFAETLEMRDRVGETLEAVVVNLDERRAVIEIPDPAIVSEIDPRGVALGERVRVRLVAIDRNGRLLRFEHVDRGEPPVTV</sequence>
<evidence type="ECO:0000313" key="5">
    <source>
        <dbReference type="EMBL" id="CAB5019779.1"/>
    </source>
</evidence>
<dbReference type="SMART" id="SM00955">
    <property type="entry name" value="RNB"/>
    <property type="match status" value="1"/>
</dbReference>
<dbReference type="AlphaFoldDB" id="A0A6J7HK34"/>
<dbReference type="GO" id="GO:0006402">
    <property type="term" value="P:mRNA catabolic process"/>
    <property type="evidence" value="ECO:0007669"/>
    <property type="project" value="TreeGrafter"/>
</dbReference>
<dbReference type="SUPFAM" id="SSF50249">
    <property type="entry name" value="Nucleic acid-binding proteins"/>
    <property type="match status" value="1"/>
</dbReference>
<dbReference type="EMBL" id="CAFABA010000225">
    <property type="protein sequence ID" value="CAB4836726.1"/>
    <property type="molecule type" value="Genomic_DNA"/>
</dbReference>
<name>A0A6J7HK34_9ZZZZ</name>
<evidence type="ECO:0000313" key="2">
    <source>
        <dbReference type="EMBL" id="CAB4777032.1"/>
    </source>
</evidence>
<dbReference type="Pfam" id="PF00773">
    <property type="entry name" value="RNB"/>
    <property type="match status" value="1"/>
</dbReference>
<dbReference type="InterPro" id="IPR040596">
    <property type="entry name" value="RNase_II_C_S1"/>
</dbReference>